<dbReference type="InterPro" id="IPR036291">
    <property type="entry name" value="NAD(P)-bd_dom_sf"/>
</dbReference>
<dbReference type="Proteomes" id="UP001062263">
    <property type="component" value="Chromosome"/>
</dbReference>
<dbReference type="Gene3D" id="3.40.50.720">
    <property type="entry name" value="NAD(P)-binding Rossmann-like Domain"/>
    <property type="match status" value="1"/>
</dbReference>
<dbReference type="InterPro" id="IPR001509">
    <property type="entry name" value="Epimerase_deHydtase"/>
</dbReference>
<dbReference type="Pfam" id="PF01370">
    <property type="entry name" value="Epimerase"/>
    <property type="match status" value="1"/>
</dbReference>
<gene>
    <name evidence="2" type="ORF">Abiwalacus_18680</name>
</gene>
<dbReference type="SUPFAM" id="SSF51735">
    <property type="entry name" value="NAD(P)-binding Rossmann-fold domains"/>
    <property type="match status" value="1"/>
</dbReference>
<dbReference type="EMBL" id="AP025943">
    <property type="protein sequence ID" value="BDL44294.1"/>
    <property type="molecule type" value="Genomic_DNA"/>
</dbReference>
<evidence type="ECO:0000313" key="2">
    <source>
        <dbReference type="EMBL" id="BDL44294.1"/>
    </source>
</evidence>
<dbReference type="RefSeq" id="WP_215434864.1">
    <property type="nucleotide sequence ID" value="NZ_AP025943.1"/>
</dbReference>
<accession>A0ABM7ZHY8</accession>
<evidence type="ECO:0000259" key="1">
    <source>
        <dbReference type="Pfam" id="PF01370"/>
    </source>
</evidence>
<dbReference type="InterPro" id="IPR051783">
    <property type="entry name" value="NAD(P)-dependent_oxidoreduct"/>
</dbReference>
<organism evidence="2 3">
    <name type="scientific">Akkermansia biwaensis</name>
    <dbReference type="NCBI Taxonomy" id="2946555"/>
    <lineage>
        <taxon>Bacteria</taxon>
        <taxon>Pseudomonadati</taxon>
        <taxon>Verrucomicrobiota</taxon>
        <taxon>Verrucomicrobiia</taxon>
        <taxon>Verrucomicrobiales</taxon>
        <taxon>Akkermansiaceae</taxon>
        <taxon>Akkermansia</taxon>
    </lineage>
</organism>
<proteinExistence type="predicted"/>
<dbReference type="PANTHER" id="PTHR48079">
    <property type="entry name" value="PROTEIN YEEZ"/>
    <property type="match status" value="1"/>
</dbReference>
<dbReference type="PANTHER" id="PTHR48079:SF6">
    <property type="entry name" value="NAD(P)-BINDING DOMAIN-CONTAINING PROTEIN-RELATED"/>
    <property type="match status" value="1"/>
</dbReference>
<reference evidence="2" key="1">
    <citation type="submission" date="2022-06" db="EMBL/GenBank/DDBJ databases">
        <title>Akkermansia biwalacus sp. nov., an anaerobic mucin-degrading bacterium isolated from human intestine.</title>
        <authorList>
            <person name="Kobayashi Y."/>
            <person name="Inoue S."/>
            <person name="Kawahara T."/>
            <person name="Kohda N."/>
        </authorList>
    </citation>
    <scope>NUCLEOTIDE SEQUENCE</scope>
    <source>
        <strain evidence="2">WON2089</strain>
    </source>
</reference>
<keyword evidence="3" id="KW-1185">Reference proteome</keyword>
<feature type="domain" description="NAD-dependent epimerase/dehydratase" evidence="1">
    <location>
        <begin position="12"/>
        <end position="212"/>
    </location>
</feature>
<evidence type="ECO:0000313" key="3">
    <source>
        <dbReference type="Proteomes" id="UP001062263"/>
    </source>
</evidence>
<sequence>MTSLLCTEPRTILILGTGYLGRALAERLREAGHIPLTADIDPQQAIYEADMTDSASMHRLAARIPEPCLIVMCASTRGGGTEAYRNLYTRGAENTLEAFPGKPVIFCSSTSVYGITDGRWVTEEHNVYPTTEKRRLLLQAEQAVLAAKGTVVRLAALYGPGRCILVSDYCAKGAALPGNMDRWMNYIHRDDAVSALFLLCTLRHPPRGIYNAADRTPMQLSEIYAYLSGLLGIPAPPPSPPRSGGRRGDTSQRVSCARLLSLGWEPLYPSFADGVHNVLEALEE</sequence>
<name>A0ABM7ZHY8_9BACT</name>
<protein>
    <submittedName>
        <fullName evidence="2">NAD(P)-dependent oxidoreductase</fullName>
    </submittedName>
</protein>